<dbReference type="AlphaFoldDB" id="A0A3B0T3D3"/>
<dbReference type="GO" id="GO:0097367">
    <property type="term" value="F:carbohydrate derivative binding"/>
    <property type="evidence" value="ECO:0007669"/>
    <property type="project" value="InterPro"/>
</dbReference>
<dbReference type="PANTHER" id="PTHR10937:SF0">
    <property type="entry name" value="GLUTAMINE--FRUCTOSE-6-PHOSPHATE TRANSAMINASE (ISOMERIZING)"/>
    <property type="match status" value="1"/>
</dbReference>
<gene>
    <name evidence="3" type="ORF">MNBD_BACTEROID03-1773</name>
</gene>
<dbReference type="GO" id="GO:0004360">
    <property type="term" value="F:glutamine-fructose-6-phosphate transaminase (isomerizing) activity"/>
    <property type="evidence" value="ECO:0007669"/>
    <property type="project" value="TreeGrafter"/>
</dbReference>
<dbReference type="CDD" id="cd05008">
    <property type="entry name" value="SIS_GlmS_GlmD_1"/>
    <property type="match status" value="1"/>
</dbReference>
<dbReference type="GO" id="GO:0006047">
    <property type="term" value="P:UDP-N-acetylglucosamine metabolic process"/>
    <property type="evidence" value="ECO:0007669"/>
    <property type="project" value="TreeGrafter"/>
</dbReference>
<proteinExistence type="predicted"/>
<dbReference type="GO" id="GO:0006002">
    <property type="term" value="P:fructose 6-phosphate metabolic process"/>
    <property type="evidence" value="ECO:0007669"/>
    <property type="project" value="TreeGrafter"/>
</dbReference>
<evidence type="ECO:0000313" key="3">
    <source>
        <dbReference type="EMBL" id="VAW10563.1"/>
    </source>
</evidence>
<dbReference type="GO" id="GO:0006487">
    <property type="term" value="P:protein N-linked glycosylation"/>
    <property type="evidence" value="ECO:0007669"/>
    <property type="project" value="TreeGrafter"/>
</dbReference>
<sequence length="350" mass="38722">MNKFLAEILEQPIALEKTLNYYIDLEGKNALKNVKKAFIENDFEQIIFTGMGSSYFTSSAASSLFNSLNIPSFVINASELLHYNHSLLQKKTLLICFSQSGESFEIRELLKIVPASVFCIGISNEEDSTLAKSANIILLSKAGREDMTSTKSYVSATLVSFILGWSLADKWGENKINAINNLIENFRTNLTDYHSWVDKTIDFLGELPALSIIARGPGVSTAMQSGLMFKETTKIPAFGILGGEFRHGPMEMVQEGFKSILFAAKGKTLSQNIKMAEDIARFGGKVVVITNAETNLSHDKILVLPIEEQDEFLFSIQSIIPIQLFIDSYAKQRGFEAGSFAHGAKVTEVE</sequence>
<dbReference type="PROSITE" id="PS51464">
    <property type="entry name" value="SIS"/>
    <property type="match status" value="2"/>
</dbReference>
<dbReference type="CDD" id="cd05009">
    <property type="entry name" value="SIS_GlmS_GlmD_2"/>
    <property type="match status" value="1"/>
</dbReference>
<keyword evidence="1" id="KW-0677">Repeat</keyword>
<feature type="domain" description="SIS" evidence="2">
    <location>
        <begin position="34"/>
        <end position="177"/>
    </location>
</feature>
<name>A0A3B0T3D3_9ZZZZ</name>
<reference evidence="3" key="1">
    <citation type="submission" date="2018-06" db="EMBL/GenBank/DDBJ databases">
        <authorList>
            <person name="Zhirakovskaya E."/>
        </authorList>
    </citation>
    <scope>NUCLEOTIDE SEQUENCE</scope>
</reference>
<dbReference type="EMBL" id="UOEL01000025">
    <property type="protein sequence ID" value="VAW10563.1"/>
    <property type="molecule type" value="Genomic_DNA"/>
</dbReference>
<organism evidence="3">
    <name type="scientific">hydrothermal vent metagenome</name>
    <dbReference type="NCBI Taxonomy" id="652676"/>
    <lineage>
        <taxon>unclassified sequences</taxon>
        <taxon>metagenomes</taxon>
        <taxon>ecological metagenomes</taxon>
    </lineage>
</organism>
<evidence type="ECO:0000256" key="1">
    <source>
        <dbReference type="ARBA" id="ARBA00022737"/>
    </source>
</evidence>
<dbReference type="PANTHER" id="PTHR10937">
    <property type="entry name" value="GLUCOSAMINE--FRUCTOSE-6-PHOSPHATE AMINOTRANSFERASE, ISOMERIZING"/>
    <property type="match status" value="1"/>
</dbReference>
<dbReference type="EC" id="3.5.99.6" evidence="3"/>
<dbReference type="InterPro" id="IPR035466">
    <property type="entry name" value="GlmS/AgaS_SIS"/>
</dbReference>
<dbReference type="GO" id="GO:0005829">
    <property type="term" value="C:cytosol"/>
    <property type="evidence" value="ECO:0007669"/>
    <property type="project" value="TreeGrafter"/>
</dbReference>
<feature type="domain" description="SIS" evidence="2">
    <location>
        <begin position="200"/>
        <end position="335"/>
    </location>
</feature>
<accession>A0A3B0T3D3</accession>
<keyword evidence="3" id="KW-0378">Hydrolase</keyword>
<dbReference type="InterPro" id="IPR001347">
    <property type="entry name" value="SIS_dom"/>
</dbReference>
<dbReference type="GO" id="GO:0004342">
    <property type="term" value="F:glucosamine-6-phosphate deaminase activity"/>
    <property type="evidence" value="ECO:0007669"/>
    <property type="project" value="UniProtKB-EC"/>
</dbReference>
<dbReference type="SUPFAM" id="SSF53697">
    <property type="entry name" value="SIS domain"/>
    <property type="match status" value="1"/>
</dbReference>
<protein>
    <submittedName>
        <fullName evidence="3">Glucosamine-6-phosphate deaminase [isomerizing], alternative</fullName>
        <ecNumber evidence="3">3.5.99.6</ecNumber>
    </submittedName>
</protein>
<dbReference type="InterPro" id="IPR046348">
    <property type="entry name" value="SIS_dom_sf"/>
</dbReference>
<dbReference type="Gene3D" id="3.40.50.10490">
    <property type="entry name" value="Glucose-6-phosphate isomerase like protein, domain 1"/>
    <property type="match status" value="2"/>
</dbReference>
<dbReference type="InterPro" id="IPR035490">
    <property type="entry name" value="GlmS/FrlB_SIS"/>
</dbReference>
<dbReference type="Pfam" id="PF01380">
    <property type="entry name" value="SIS"/>
    <property type="match status" value="2"/>
</dbReference>
<evidence type="ECO:0000259" key="2">
    <source>
        <dbReference type="PROSITE" id="PS51464"/>
    </source>
</evidence>